<gene>
    <name evidence="1" type="ORF">LCGC14_0413470</name>
</gene>
<evidence type="ECO:0000313" key="1">
    <source>
        <dbReference type="EMBL" id="KKN72210.1"/>
    </source>
</evidence>
<dbReference type="EMBL" id="LAZR01000367">
    <property type="protein sequence ID" value="KKN72210.1"/>
    <property type="molecule type" value="Genomic_DNA"/>
</dbReference>
<dbReference type="AlphaFoldDB" id="A0A0F9ST80"/>
<protein>
    <submittedName>
        <fullName evidence="1">Uncharacterized protein</fullName>
    </submittedName>
</protein>
<comment type="caution">
    <text evidence="1">The sequence shown here is derived from an EMBL/GenBank/DDBJ whole genome shotgun (WGS) entry which is preliminary data.</text>
</comment>
<name>A0A0F9ST80_9ZZZZ</name>
<organism evidence="1">
    <name type="scientific">marine sediment metagenome</name>
    <dbReference type="NCBI Taxonomy" id="412755"/>
    <lineage>
        <taxon>unclassified sequences</taxon>
        <taxon>metagenomes</taxon>
        <taxon>ecological metagenomes</taxon>
    </lineage>
</organism>
<sequence length="99" mass="10726">MSDNTIEKYDRPQPMQEVEVDPNGVHRFRPNALVRYLLNAGGIDMNQLAVLPGVSGEDREQFAQLIGYSVSGFGELSYTSDATYAKAAEASDALSKKGG</sequence>
<proteinExistence type="predicted"/>
<reference evidence="1" key="1">
    <citation type="journal article" date="2015" name="Nature">
        <title>Complex archaea that bridge the gap between prokaryotes and eukaryotes.</title>
        <authorList>
            <person name="Spang A."/>
            <person name="Saw J.H."/>
            <person name="Jorgensen S.L."/>
            <person name="Zaremba-Niedzwiedzka K."/>
            <person name="Martijn J."/>
            <person name="Lind A.E."/>
            <person name="van Eijk R."/>
            <person name="Schleper C."/>
            <person name="Guy L."/>
            <person name="Ettema T.J."/>
        </authorList>
    </citation>
    <scope>NUCLEOTIDE SEQUENCE</scope>
</reference>
<accession>A0A0F9ST80</accession>